<proteinExistence type="predicted"/>
<feature type="transmembrane region" description="Helical" evidence="15">
    <location>
        <begin position="46"/>
        <end position="65"/>
    </location>
</feature>
<evidence type="ECO:0000256" key="1">
    <source>
        <dbReference type="ARBA" id="ARBA00004123"/>
    </source>
</evidence>
<dbReference type="SUPFAM" id="SSF81321">
    <property type="entry name" value="Family A G protein-coupled receptor-like"/>
    <property type="match status" value="1"/>
</dbReference>
<protein>
    <recommendedName>
        <fullName evidence="16">G-protein coupled receptors family 2 profile 2 domain-containing protein</fullName>
    </recommendedName>
</protein>
<comment type="subcellular location">
    <subcellularLocation>
        <location evidence="3">Chromosome</location>
        <location evidence="3">Centromere</location>
        <location evidence="3">Kinetochore</location>
    </subcellularLocation>
    <subcellularLocation>
        <location evidence="2">Membrane</location>
        <topology evidence="2">Multi-pass membrane protein</topology>
    </subcellularLocation>
    <subcellularLocation>
        <location evidence="1">Nucleus</location>
    </subcellularLocation>
</comment>
<dbReference type="GO" id="GO:0007166">
    <property type="term" value="P:cell surface receptor signaling pathway"/>
    <property type="evidence" value="ECO:0007669"/>
    <property type="project" value="InterPro"/>
</dbReference>
<keyword evidence="10 15" id="KW-0472">Membrane</keyword>
<dbReference type="EMBL" id="CAJVRC010000890">
    <property type="protein sequence ID" value="CAG8907259.1"/>
    <property type="molecule type" value="Genomic_DNA"/>
</dbReference>
<keyword evidence="6 15" id="KW-0812">Transmembrane</keyword>
<organism evidence="17 18">
    <name type="scientific">Penicillium egyptiacum</name>
    <dbReference type="NCBI Taxonomy" id="1303716"/>
    <lineage>
        <taxon>Eukaryota</taxon>
        <taxon>Fungi</taxon>
        <taxon>Dikarya</taxon>
        <taxon>Ascomycota</taxon>
        <taxon>Pezizomycotina</taxon>
        <taxon>Eurotiomycetes</taxon>
        <taxon>Eurotiomycetidae</taxon>
        <taxon>Eurotiales</taxon>
        <taxon>Aspergillaceae</taxon>
        <taxon>Penicillium</taxon>
    </lineage>
</organism>
<dbReference type="Gene3D" id="1.20.1070.10">
    <property type="entry name" value="Rhodopsin 7-helix transmembrane proteins"/>
    <property type="match status" value="1"/>
</dbReference>
<evidence type="ECO:0000256" key="7">
    <source>
        <dbReference type="ARBA" id="ARBA00022776"/>
    </source>
</evidence>
<evidence type="ECO:0000256" key="5">
    <source>
        <dbReference type="ARBA" id="ARBA00022618"/>
    </source>
</evidence>
<name>A0A9W4KGP8_9EURO</name>
<keyword evidence="4" id="KW-0158">Chromosome</keyword>
<feature type="transmembrane region" description="Helical" evidence="15">
    <location>
        <begin position="20"/>
        <end position="39"/>
    </location>
</feature>
<feature type="transmembrane region" description="Helical" evidence="15">
    <location>
        <begin position="122"/>
        <end position="144"/>
    </location>
</feature>
<dbReference type="InterPro" id="IPR017981">
    <property type="entry name" value="GPCR_2-like_7TM"/>
</dbReference>
<keyword evidence="18" id="KW-1185">Reference proteome</keyword>
<feature type="compositionally biased region" description="Polar residues" evidence="14">
    <location>
        <begin position="456"/>
        <end position="468"/>
    </location>
</feature>
<keyword evidence="12" id="KW-0131">Cell cycle</keyword>
<evidence type="ECO:0000256" key="4">
    <source>
        <dbReference type="ARBA" id="ARBA00022454"/>
    </source>
</evidence>
<keyword evidence="11" id="KW-0539">Nucleus</keyword>
<evidence type="ECO:0000256" key="10">
    <source>
        <dbReference type="ARBA" id="ARBA00023136"/>
    </source>
</evidence>
<sequence length="697" mass="77763">MTLSEQQILAISATERVCSTISLVGTFVIVATFIWSPTFRKPINRLVFYASWGNIMANIATIISADGTHSGVDSSLCQFQGFLIQWFMPADALWTFAMACNVYLTFFHKYDSEQLRRLEWKYVLCCYGVPFIPAFAFFFVQTQARGRIYGSAILWCWISVQWSFLRIAIFYGPVWLIISLTFAIYLRAGTVIYQKRRQLRNLGGIDSDLVPESPFAMLTGIQVTREIACSTPERRSLSEGNARGLPSAAFRAYSVTIEGGSTANTLQDSRSKIGPSPLHRENSGKTARPDGLDSRRSTSTEASSATWAYTKYAMLFFIALLVTWVGLVEAHYSLKTVLGSFRVLICSTLQVPSTINRVYSLARPNDFNFSLNYASSFVLPLQGFWNSLIYISISWPAFKLLWSDLHSRVCSWRIPRPVTNVQSFHLRKGSQSSSPALLVKAENEDRRRSWLGLDPSKTSTMAESNSHQPPAASPSPPPPAPISQSPGPRASRLTQVFEQALARTLRANSYANFAGCFPTPARHVPASLEGVWRQLNAKLEANAKAEFDDIVAERDAVAHLNELDRLVGDARARKEQEGENAEGEERIVYVECIWSSFRAIPHTLGAEDLYKAHLTPYLQEAQSTLNARLEAIHAENAELAQTVQAQRLEIERLLSHLGLVVSDIEGAATAATQFSRQHHIRQDAIQMDEEAKARPGL</sequence>
<dbReference type="GO" id="GO:0004930">
    <property type="term" value="F:G protein-coupled receptor activity"/>
    <property type="evidence" value="ECO:0007669"/>
    <property type="project" value="TreeGrafter"/>
</dbReference>
<evidence type="ECO:0000256" key="6">
    <source>
        <dbReference type="ARBA" id="ARBA00022692"/>
    </source>
</evidence>
<feature type="transmembrane region" description="Helical" evidence="15">
    <location>
        <begin position="312"/>
        <end position="334"/>
    </location>
</feature>
<dbReference type="Pfam" id="PF03980">
    <property type="entry name" value="Nnf1"/>
    <property type="match status" value="1"/>
</dbReference>
<gene>
    <name evidence="17" type="ORF">PEGY_LOCUS8750</name>
</gene>
<keyword evidence="8" id="KW-0995">Kinetochore</keyword>
<dbReference type="GO" id="GO:0000444">
    <property type="term" value="C:MIS12/MIND type complex"/>
    <property type="evidence" value="ECO:0007669"/>
    <property type="project" value="InterPro"/>
</dbReference>
<evidence type="ECO:0000256" key="2">
    <source>
        <dbReference type="ARBA" id="ARBA00004141"/>
    </source>
</evidence>
<dbReference type="PANTHER" id="PTHR23112:SF0">
    <property type="entry name" value="TRANSMEMBRANE PROTEIN 116"/>
    <property type="match status" value="1"/>
</dbReference>
<comment type="caution">
    <text evidence="17">The sequence shown here is derived from an EMBL/GenBank/DDBJ whole genome shotgun (WGS) entry which is preliminary data.</text>
</comment>
<evidence type="ECO:0000256" key="11">
    <source>
        <dbReference type="ARBA" id="ARBA00023242"/>
    </source>
</evidence>
<keyword evidence="5" id="KW-0132">Cell division</keyword>
<dbReference type="Pfam" id="PF05462">
    <property type="entry name" value="Dicty_CAR"/>
    <property type="match status" value="1"/>
</dbReference>
<evidence type="ECO:0000259" key="16">
    <source>
        <dbReference type="PROSITE" id="PS50261"/>
    </source>
</evidence>
<dbReference type="GO" id="GO:0007189">
    <property type="term" value="P:adenylate cyclase-activating G protein-coupled receptor signaling pathway"/>
    <property type="evidence" value="ECO:0007669"/>
    <property type="project" value="TreeGrafter"/>
</dbReference>
<dbReference type="GO" id="GO:0005886">
    <property type="term" value="C:plasma membrane"/>
    <property type="evidence" value="ECO:0007669"/>
    <property type="project" value="TreeGrafter"/>
</dbReference>
<evidence type="ECO:0000256" key="3">
    <source>
        <dbReference type="ARBA" id="ARBA00004629"/>
    </source>
</evidence>
<evidence type="ECO:0000313" key="17">
    <source>
        <dbReference type="EMBL" id="CAG8907259.1"/>
    </source>
</evidence>
<feature type="compositionally biased region" description="Basic and acidic residues" evidence="14">
    <location>
        <begin position="278"/>
        <end position="298"/>
    </location>
</feature>
<keyword evidence="9 15" id="KW-1133">Transmembrane helix</keyword>
<dbReference type="GO" id="GO:0005634">
    <property type="term" value="C:nucleus"/>
    <property type="evidence" value="ECO:0007669"/>
    <property type="project" value="UniProtKB-SubCell"/>
</dbReference>
<evidence type="ECO:0000256" key="8">
    <source>
        <dbReference type="ARBA" id="ARBA00022838"/>
    </source>
</evidence>
<dbReference type="OrthoDB" id="18453at2759"/>
<evidence type="ECO:0000256" key="14">
    <source>
        <dbReference type="SAM" id="MobiDB-lite"/>
    </source>
</evidence>
<evidence type="ECO:0000313" key="18">
    <source>
        <dbReference type="Proteomes" id="UP001154252"/>
    </source>
</evidence>
<dbReference type="GO" id="GO:0051301">
    <property type="term" value="P:cell division"/>
    <property type="evidence" value="ECO:0007669"/>
    <property type="project" value="UniProtKB-KW"/>
</dbReference>
<reference evidence="17" key="1">
    <citation type="submission" date="2021-07" db="EMBL/GenBank/DDBJ databases">
        <authorList>
            <person name="Branca A.L. A."/>
        </authorList>
    </citation>
    <scope>NUCLEOTIDE SEQUENCE</scope>
</reference>
<feature type="transmembrane region" description="Helical" evidence="15">
    <location>
        <begin position="92"/>
        <end position="110"/>
    </location>
</feature>
<keyword evidence="13" id="KW-0137">Centromere</keyword>
<dbReference type="Proteomes" id="UP001154252">
    <property type="component" value="Unassembled WGS sequence"/>
</dbReference>
<dbReference type="PANTHER" id="PTHR23112">
    <property type="entry name" value="G PROTEIN-COUPLED RECEPTOR 157-RELATED"/>
    <property type="match status" value="1"/>
</dbReference>
<dbReference type="AlphaFoldDB" id="A0A9W4KGP8"/>
<feature type="region of interest" description="Disordered" evidence="14">
    <location>
        <begin position="262"/>
        <end position="298"/>
    </location>
</feature>
<feature type="region of interest" description="Disordered" evidence="14">
    <location>
        <begin position="449"/>
        <end position="490"/>
    </location>
</feature>
<dbReference type="PROSITE" id="PS50261">
    <property type="entry name" value="G_PROTEIN_RECEP_F2_4"/>
    <property type="match status" value="1"/>
</dbReference>
<evidence type="ECO:0000256" key="13">
    <source>
        <dbReference type="ARBA" id="ARBA00023328"/>
    </source>
</evidence>
<dbReference type="InterPro" id="IPR007128">
    <property type="entry name" value="PMF1/Nnf1"/>
</dbReference>
<feature type="transmembrane region" description="Helical" evidence="15">
    <location>
        <begin position="164"/>
        <end position="186"/>
    </location>
</feature>
<accession>A0A9W4KGP8</accession>
<feature type="compositionally biased region" description="Pro residues" evidence="14">
    <location>
        <begin position="471"/>
        <end position="481"/>
    </location>
</feature>
<evidence type="ECO:0000256" key="9">
    <source>
        <dbReference type="ARBA" id="ARBA00022989"/>
    </source>
</evidence>
<evidence type="ECO:0000256" key="12">
    <source>
        <dbReference type="ARBA" id="ARBA00023306"/>
    </source>
</evidence>
<keyword evidence="7" id="KW-0498">Mitosis</keyword>
<evidence type="ECO:0000256" key="15">
    <source>
        <dbReference type="SAM" id="Phobius"/>
    </source>
</evidence>
<feature type="domain" description="G-protein coupled receptors family 2 profile 2" evidence="16">
    <location>
        <begin position="11"/>
        <end position="197"/>
    </location>
</feature>